<dbReference type="EMBL" id="SOKJ01000103">
    <property type="protein sequence ID" value="TET12189.1"/>
    <property type="molecule type" value="Genomic_DNA"/>
</dbReference>
<comment type="caution">
    <text evidence="1">The sequence shown here is derived from an EMBL/GenBank/DDBJ whole genome shotgun (WGS) entry which is preliminary data.</text>
</comment>
<evidence type="ECO:0000313" key="1">
    <source>
        <dbReference type="EMBL" id="TET12189.1"/>
    </source>
</evidence>
<sequence length="208" mass="24497">MNQAARELAFEKAAELIKSIAELRVYAMIKPPFLTESEMIEDAVDTILYINDFEPEEIHFEPITVQEYTLVYYLWRQGIYRLPWLWSIIEILKRITPIHIYCSPFAHFPEPIAKPHNCPTCNDIVLNTLLKDYNEHFNTKSFEDLDCRCKEAWDAQLAFYDSRSLEKRIIDTLSSTKQFILSSEKIKADLFALQESHFGPPKNFERVR</sequence>
<dbReference type="AlphaFoldDB" id="A0A523S2Y4"/>
<proteinExistence type="predicted"/>
<dbReference type="Proteomes" id="UP000316360">
    <property type="component" value="Unassembled WGS sequence"/>
</dbReference>
<organism evidence="1 2">
    <name type="scientific">Aerophobetes bacterium</name>
    <dbReference type="NCBI Taxonomy" id="2030807"/>
    <lineage>
        <taxon>Bacteria</taxon>
        <taxon>Candidatus Aerophobota</taxon>
    </lineage>
</organism>
<reference evidence="1 2" key="1">
    <citation type="submission" date="2019-03" db="EMBL/GenBank/DDBJ databases">
        <title>Metabolic potential of uncultured bacteria and archaea associated with petroleum seepage in deep-sea sediments.</title>
        <authorList>
            <person name="Dong X."/>
            <person name="Hubert C."/>
        </authorList>
    </citation>
    <scope>NUCLEOTIDE SEQUENCE [LARGE SCALE GENOMIC DNA]</scope>
    <source>
        <strain evidence="1">E44_bin7</strain>
    </source>
</reference>
<name>A0A523S2Y4_UNCAE</name>
<gene>
    <name evidence="1" type="ORF">E3J84_01975</name>
</gene>
<evidence type="ECO:0000313" key="2">
    <source>
        <dbReference type="Proteomes" id="UP000316360"/>
    </source>
</evidence>
<accession>A0A523S2Y4</accession>
<protein>
    <submittedName>
        <fullName evidence="1">Uncharacterized protein</fullName>
    </submittedName>
</protein>